<feature type="transmembrane region" description="Helical" evidence="7">
    <location>
        <begin position="217"/>
        <end position="240"/>
    </location>
</feature>
<feature type="region of interest" description="Disordered" evidence="6">
    <location>
        <begin position="527"/>
        <end position="618"/>
    </location>
</feature>
<comment type="similarity">
    <text evidence="2">Belongs to the multi antimicrobial extrusion (MATE) (TC 2.A.66.1) family.</text>
</comment>
<feature type="transmembrane region" description="Helical" evidence="7">
    <location>
        <begin position="485"/>
        <end position="505"/>
    </location>
</feature>
<comment type="subcellular location">
    <subcellularLocation>
        <location evidence="1">Membrane</location>
        <topology evidence="1">Multi-pass membrane protein</topology>
    </subcellularLocation>
</comment>
<evidence type="ECO:0000313" key="11">
    <source>
        <dbReference type="Proteomes" id="UP000325113"/>
    </source>
</evidence>
<keyword evidence="3 7" id="KW-0812">Transmembrane</keyword>
<dbReference type="AlphaFoldDB" id="A0A5A8CG98"/>
<evidence type="ECO:0000256" key="5">
    <source>
        <dbReference type="ARBA" id="ARBA00023136"/>
    </source>
</evidence>
<dbReference type="PANTHER" id="PTHR11206">
    <property type="entry name" value="MULTIDRUG RESISTANCE PROTEIN"/>
    <property type="match status" value="1"/>
</dbReference>
<dbReference type="CDD" id="cd13132">
    <property type="entry name" value="MATE_eukaryotic"/>
    <property type="match status" value="1"/>
</dbReference>
<evidence type="ECO:0000313" key="9">
    <source>
        <dbReference type="EMBL" id="KAA0152683.1"/>
    </source>
</evidence>
<evidence type="ECO:0000313" key="10">
    <source>
        <dbReference type="Proteomes" id="UP000324907"/>
    </source>
</evidence>
<sequence length="618" mass="65599">MAADLSKALLDEAEAGPDAVVVGGRTLNGGKPARLSDASGSDADSDAGSDKEPKTCCGFAGSFADETNRMVALAWPVAIGYLSTSAMTTVDMGFVGHLGKDELAAMSVSNVVMMGTFAVSVGIMGSLGPLCSQAFGAQQYNRVATWLQVSVVWPTLLFFPPMVLIWCFAGEIMTTLGVQSTPRVTELADQFGRFSLLWLWPAMLFNALSMWLESMEIVWPITIISIFFIGVNFLLNWILVAGMDGAIDGWEGMGFLGSPVATAVSKVLQIIALWAWVFPICKYHRKHNVWRPWSTDVLDMRLVSTFLRMGIPMALTEAVFDWSFEILTGFSGGLSVDDVAVMGVLVNMLFLFQPLQMGVYTAVSIRVGNKLGDGDADAARRVARVGTLWGTVCAIGVGGLLWALSPVVGQLFTSEPEILHLTAATTPLLAIDMTLSSLSFTAQGILEGQGRPELATYAALGGNWLVGLPLAWALAVPAGFGLAGLWWGTIAGEVVHSVVLLVMASRTNWELEVTRAAELAEKEAAEEEAIERALGDAGGASPPSDDGSVASGAIDDNGDVSGRRRAVSAASIELGPTPSPSQPRRSGFQRDTPRNSTSDDVAMLLARYGSGSDLETDL</sequence>
<dbReference type="GO" id="GO:1990961">
    <property type="term" value="P:xenobiotic detoxification by transmembrane export across the plasma membrane"/>
    <property type="evidence" value="ECO:0007669"/>
    <property type="project" value="InterPro"/>
</dbReference>
<organism evidence="8 11">
    <name type="scientific">Cafeteria roenbergensis</name>
    <name type="common">Marine flagellate</name>
    <dbReference type="NCBI Taxonomy" id="33653"/>
    <lineage>
        <taxon>Eukaryota</taxon>
        <taxon>Sar</taxon>
        <taxon>Stramenopiles</taxon>
        <taxon>Bigyra</taxon>
        <taxon>Opalozoa</taxon>
        <taxon>Bicosoecida</taxon>
        <taxon>Cafeteriaceae</taxon>
        <taxon>Cafeteria</taxon>
    </lineage>
</organism>
<dbReference type="EMBL" id="VLTM01000113">
    <property type="protein sequence ID" value="KAA0151627.1"/>
    <property type="molecule type" value="Genomic_DNA"/>
</dbReference>
<evidence type="ECO:0000256" key="6">
    <source>
        <dbReference type="SAM" id="MobiDB-lite"/>
    </source>
</evidence>
<feature type="transmembrane region" description="Helical" evidence="7">
    <location>
        <begin position="454"/>
        <end position="473"/>
    </location>
</feature>
<keyword evidence="5 7" id="KW-0472">Membrane</keyword>
<dbReference type="InterPro" id="IPR045069">
    <property type="entry name" value="MATE_euk"/>
</dbReference>
<evidence type="ECO:0000256" key="2">
    <source>
        <dbReference type="ARBA" id="ARBA00010199"/>
    </source>
</evidence>
<dbReference type="Proteomes" id="UP000325113">
    <property type="component" value="Unassembled WGS sequence"/>
</dbReference>
<evidence type="ECO:0000256" key="1">
    <source>
        <dbReference type="ARBA" id="ARBA00004141"/>
    </source>
</evidence>
<feature type="transmembrane region" description="Helical" evidence="7">
    <location>
        <begin position="302"/>
        <end position="320"/>
    </location>
</feature>
<reference evidence="10 11" key="1">
    <citation type="submission" date="2019-07" db="EMBL/GenBank/DDBJ databases">
        <title>Genomes of Cafeteria roenbergensis.</title>
        <authorList>
            <person name="Fischer M.G."/>
            <person name="Hackl T."/>
            <person name="Roman M."/>
        </authorList>
    </citation>
    <scope>NUCLEOTIDE SEQUENCE [LARGE SCALE GENOMIC DNA]</scope>
    <source>
        <strain evidence="8 11">Cflag</strain>
        <strain evidence="9 10">RCC970-E3</strain>
    </source>
</reference>
<feature type="transmembrane region" description="Helical" evidence="7">
    <location>
        <begin position="386"/>
        <end position="412"/>
    </location>
</feature>
<comment type="caution">
    <text evidence="8">The sequence shown here is derived from an EMBL/GenBank/DDBJ whole genome shotgun (WGS) entry which is preliminary data.</text>
</comment>
<evidence type="ECO:0000256" key="7">
    <source>
        <dbReference type="SAM" id="Phobius"/>
    </source>
</evidence>
<feature type="region of interest" description="Disordered" evidence="6">
    <location>
        <begin position="21"/>
        <end position="52"/>
    </location>
</feature>
<accession>A0A5A8CG98</accession>
<feature type="transmembrane region" description="Helical" evidence="7">
    <location>
        <begin position="418"/>
        <end position="442"/>
    </location>
</feature>
<dbReference type="Proteomes" id="UP000324907">
    <property type="component" value="Unassembled WGS sequence"/>
</dbReference>
<dbReference type="GO" id="GO:0016020">
    <property type="term" value="C:membrane"/>
    <property type="evidence" value="ECO:0007669"/>
    <property type="project" value="UniProtKB-SubCell"/>
</dbReference>
<evidence type="ECO:0000313" key="8">
    <source>
        <dbReference type="EMBL" id="KAA0151627.1"/>
    </source>
</evidence>
<dbReference type="GO" id="GO:0015297">
    <property type="term" value="F:antiporter activity"/>
    <property type="evidence" value="ECO:0007669"/>
    <property type="project" value="InterPro"/>
</dbReference>
<feature type="transmembrane region" description="Helical" evidence="7">
    <location>
        <begin position="70"/>
        <end position="90"/>
    </location>
</feature>
<protein>
    <recommendedName>
        <fullName evidence="12">Multidrug and toxin extrusion protein</fullName>
    </recommendedName>
</protein>
<proteinExistence type="inferred from homology"/>
<dbReference type="InterPro" id="IPR002528">
    <property type="entry name" value="MATE_fam"/>
</dbReference>
<dbReference type="Pfam" id="PF01554">
    <property type="entry name" value="MatE"/>
    <property type="match status" value="2"/>
</dbReference>
<gene>
    <name evidence="9" type="ORF">FNF28_07012</name>
    <name evidence="8" type="ORF">FNF31_06796</name>
</gene>
<dbReference type="GO" id="GO:0042910">
    <property type="term" value="F:xenobiotic transmembrane transporter activity"/>
    <property type="evidence" value="ECO:0007669"/>
    <property type="project" value="InterPro"/>
</dbReference>
<evidence type="ECO:0000256" key="3">
    <source>
        <dbReference type="ARBA" id="ARBA00022692"/>
    </source>
</evidence>
<feature type="transmembrane region" description="Helical" evidence="7">
    <location>
        <begin position="110"/>
        <end position="130"/>
    </location>
</feature>
<feature type="transmembrane region" description="Helical" evidence="7">
    <location>
        <begin position="151"/>
        <end position="174"/>
    </location>
</feature>
<feature type="transmembrane region" description="Helical" evidence="7">
    <location>
        <begin position="194"/>
        <end position="212"/>
    </location>
</feature>
<feature type="transmembrane region" description="Helical" evidence="7">
    <location>
        <begin position="260"/>
        <end position="281"/>
    </location>
</feature>
<keyword evidence="4 7" id="KW-1133">Transmembrane helix</keyword>
<evidence type="ECO:0008006" key="12">
    <source>
        <dbReference type="Google" id="ProtNLM"/>
    </source>
</evidence>
<feature type="transmembrane region" description="Helical" evidence="7">
    <location>
        <begin position="340"/>
        <end position="365"/>
    </location>
</feature>
<evidence type="ECO:0000256" key="4">
    <source>
        <dbReference type="ARBA" id="ARBA00022989"/>
    </source>
</evidence>
<dbReference type="EMBL" id="VLTL01000205">
    <property type="protein sequence ID" value="KAA0152683.1"/>
    <property type="molecule type" value="Genomic_DNA"/>
</dbReference>
<dbReference type="NCBIfam" id="TIGR00797">
    <property type="entry name" value="matE"/>
    <property type="match status" value="1"/>
</dbReference>
<name>A0A5A8CG98_CAFRO</name>